<evidence type="ECO:0000313" key="3">
    <source>
        <dbReference type="Proteomes" id="UP000663829"/>
    </source>
</evidence>
<gene>
    <name evidence="1" type="ORF">GPM918_LOCUS2370</name>
    <name evidence="2" type="ORF">SRO942_LOCUS2370</name>
</gene>
<dbReference type="AlphaFoldDB" id="A0A813RET3"/>
<protein>
    <submittedName>
        <fullName evidence="1">Uncharacterized protein</fullName>
    </submittedName>
</protein>
<dbReference type="Proteomes" id="UP000663829">
    <property type="component" value="Unassembled WGS sequence"/>
</dbReference>
<sequence length="174" mass="19890">MGTHTIHRAIGHRDPLSFPRFESDETFNGKVQCQKHPYTTQTHEAQRDEPWNRLYSTATLSSGRHEIYTTDPKAPSDSLDFLLKATYDQHQETFANKAKTSVQKETISDDHGRILKNRVVYKAEVPPELNHPLRIADSSRKEHIAEPKQAIQGIHSMLTNRGYARNHLGSFFVA</sequence>
<dbReference type="Pfam" id="PF12494">
    <property type="entry name" value="DUF3695"/>
    <property type="match status" value="1"/>
</dbReference>
<dbReference type="Proteomes" id="UP000681722">
    <property type="component" value="Unassembled WGS sequence"/>
</dbReference>
<name>A0A813RET3_9BILA</name>
<reference evidence="1" key="1">
    <citation type="submission" date="2021-02" db="EMBL/GenBank/DDBJ databases">
        <authorList>
            <person name="Nowell W R."/>
        </authorList>
    </citation>
    <scope>NUCLEOTIDE SEQUENCE</scope>
</reference>
<keyword evidence="3" id="KW-1185">Reference proteome</keyword>
<comment type="caution">
    <text evidence="1">The sequence shown here is derived from an EMBL/GenBank/DDBJ whole genome shotgun (WGS) entry which is preliminary data.</text>
</comment>
<proteinExistence type="predicted"/>
<dbReference type="InterPro" id="IPR022179">
    <property type="entry name" value="CFAP276"/>
</dbReference>
<dbReference type="EMBL" id="CAJOBC010000261">
    <property type="protein sequence ID" value="CAF3562262.1"/>
    <property type="molecule type" value="Genomic_DNA"/>
</dbReference>
<evidence type="ECO:0000313" key="1">
    <source>
        <dbReference type="EMBL" id="CAF0779277.1"/>
    </source>
</evidence>
<dbReference type="EMBL" id="CAJNOQ010000261">
    <property type="protein sequence ID" value="CAF0779277.1"/>
    <property type="molecule type" value="Genomic_DNA"/>
</dbReference>
<evidence type="ECO:0000313" key="2">
    <source>
        <dbReference type="EMBL" id="CAF3562262.1"/>
    </source>
</evidence>
<accession>A0A813RET3</accession>
<dbReference type="OrthoDB" id="10013535at2759"/>
<organism evidence="1 3">
    <name type="scientific">Didymodactylos carnosus</name>
    <dbReference type="NCBI Taxonomy" id="1234261"/>
    <lineage>
        <taxon>Eukaryota</taxon>
        <taxon>Metazoa</taxon>
        <taxon>Spiralia</taxon>
        <taxon>Gnathifera</taxon>
        <taxon>Rotifera</taxon>
        <taxon>Eurotatoria</taxon>
        <taxon>Bdelloidea</taxon>
        <taxon>Philodinida</taxon>
        <taxon>Philodinidae</taxon>
        <taxon>Didymodactylos</taxon>
    </lineage>
</organism>